<dbReference type="EMBL" id="JAXIOK010000018">
    <property type="protein sequence ID" value="KAK4749455.1"/>
    <property type="molecule type" value="Genomic_DNA"/>
</dbReference>
<protein>
    <recommendedName>
        <fullName evidence="9">Protein FATTY ACID EXPORT 1, chloroplastic</fullName>
    </recommendedName>
</protein>
<gene>
    <name evidence="7" type="ORF">SAY87_026904</name>
</gene>
<dbReference type="Gene3D" id="1.10.10.1740">
    <property type="entry name" value="Transmembrane protein 14-like"/>
    <property type="match status" value="1"/>
</dbReference>
<feature type="transmembrane region" description="Helical" evidence="6">
    <location>
        <begin position="124"/>
        <end position="143"/>
    </location>
</feature>
<keyword evidence="3 6" id="KW-0812">Transmembrane</keyword>
<comment type="caution">
    <text evidence="7">The sequence shown here is derived from an EMBL/GenBank/DDBJ whole genome shotgun (WGS) entry which is preliminary data.</text>
</comment>
<comment type="subcellular location">
    <subcellularLocation>
        <location evidence="1">Membrane</location>
    </subcellularLocation>
</comment>
<evidence type="ECO:0000256" key="2">
    <source>
        <dbReference type="ARBA" id="ARBA00007590"/>
    </source>
</evidence>
<dbReference type="InterPro" id="IPR044890">
    <property type="entry name" value="TMEM14_sf"/>
</dbReference>
<comment type="similarity">
    <text evidence="2">Belongs to the TMEM14 family.</text>
</comment>
<evidence type="ECO:0000256" key="5">
    <source>
        <dbReference type="ARBA" id="ARBA00023136"/>
    </source>
</evidence>
<dbReference type="PANTHER" id="PTHR12668:SF48">
    <property type="entry name" value="PROTEIN FATTY ACID EXPORT 1, CHLOROPLASTIC"/>
    <property type="match status" value="1"/>
</dbReference>
<sequence>MASSATATTICQLSCFSSINHRLQIQRRSLASFPCSRSRIPIVMRLEGPGADIFRPESKQASVHSVDDSSVLSSSAEAALSGTNEPGTQPRTAKIHDFCLGIPFGGLVLTGGFLGFILSGNAKALGTGVLYGGSLLALSIFSLKIWRKGKSSLPFILGQAALSATLLWKNFQVYALTKKIVPAGLNIFIRYSKGCLSFNSIIFSWKLLNPLLFIPPVLQCFASTHMLSFLEEIHPQRS</sequence>
<dbReference type="Pfam" id="PF03647">
    <property type="entry name" value="Tmemb_14"/>
    <property type="match status" value="1"/>
</dbReference>
<dbReference type="GO" id="GO:0009706">
    <property type="term" value="C:chloroplast inner membrane"/>
    <property type="evidence" value="ECO:0007669"/>
    <property type="project" value="TreeGrafter"/>
</dbReference>
<evidence type="ECO:0000256" key="1">
    <source>
        <dbReference type="ARBA" id="ARBA00004370"/>
    </source>
</evidence>
<evidence type="ECO:0000313" key="8">
    <source>
        <dbReference type="Proteomes" id="UP001345219"/>
    </source>
</evidence>
<proteinExistence type="inferred from homology"/>
<keyword evidence="4 6" id="KW-1133">Transmembrane helix</keyword>
<organism evidence="7 8">
    <name type="scientific">Trapa incisa</name>
    <dbReference type="NCBI Taxonomy" id="236973"/>
    <lineage>
        <taxon>Eukaryota</taxon>
        <taxon>Viridiplantae</taxon>
        <taxon>Streptophyta</taxon>
        <taxon>Embryophyta</taxon>
        <taxon>Tracheophyta</taxon>
        <taxon>Spermatophyta</taxon>
        <taxon>Magnoliopsida</taxon>
        <taxon>eudicotyledons</taxon>
        <taxon>Gunneridae</taxon>
        <taxon>Pentapetalae</taxon>
        <taxon>rosids</taxon>
        <taxon>malvids</taxon>
        <taxon>Myrtales</taxon>
        <taxon>Lythraceae</taxon>
        <taxon>Trapa</taxon>
    </lineage>
</organism>
<evidence type="ECO:0000256" key="6">
    <source>
        <dbReference type="SAM" id="Phobius"/>
    </source>
</evidence>
<evidence type="ECO:0000313" key="7">
    <source>
        <dbReference type="EMBL" id="KAK4749455.1"/>
    </source>
</evidence>
<feature type="transmembrane region" description="Helical" evidence="6">
    <location>
        <begin position="98"/>
        <end position="118"/>
    </location>
</feature>
<keyword evidence="8" id="KW-1185">Reference proteome</keyword>
<reference evidence="7 8" key="1">
    <citation type="journal article" date="2023" name="Hortic Res">
        <title>Pangenome of water caltrop reveals structural variations and asymmetric subgenome divergence after allopolyploidization.</title>
        <authorList>
            <person name="Zhang X."/>
            <person name="Chen Y."/>
            <person name="Wang L."/>
            <person name="Yuan Y."/>
            <person name="Fang M."/>
            <person name="Shi L."/>
            <person name="Lu R."/>
            <person name="Comes H.P."/>
            <person name="Ma Y."/>
            <person name="Chen Y."/>
            <person name="Huang G."/>
            <person name="Zhou Y."/>
            <person name="Zheng Z."/>
            <person name="Qiu Y."/>
        </authorList>
    </citation>
    <scope>NUCLEOTIDE SEQUENCE [LARGE SCALE GENOMIC DNA]</scope>
    <source>
        <tissue evidence="7">Roots</tissue>
    </source>
</reference>
<dbReference type="GO" id="GO:0015245">
    <property type="term" value="F:fatty acid transmembrane transporter activity"/>
    <property type="evidence" value="ECO:0007669"/>
    <property type="project" value="TreeGrafter"/>
</dbReference>
<keyword evidence="5 6" id="KW-0472">Membrane</keyword>
<dbReference type="InterPro" id="IPR005349">
    <property type="entry name" value="TMEM14"/>
</dbReference>
<dbReference type="Proteomes" id="UP001345219">
    <property type="component" value="Chromosome 21"/>
</dbReference>
<evidence type="ECO:0008006" key="9">
    <source>
        <dbReference type="Google" id="ProtNLM"/>
    </source>
</evidence>
<evidence type="ECO:0000256" key="3">
    <source>
        <dbReference type="ARBA" id="ARBA00022692"/>
    </source>
</evidence>
<accession>A0AAN7JM59</accession>
<name>A0AAN7JM59_9MYRT</name>
<dbReference type="AlphaFoldDB" id="A0AAN7JM59"/>
<evidence type="ECO:0000256" key="4">
    <source>
        <dbReference type="ARBA" id="ARBA00022989"/>
    </source>
</evidence>
<dbReference type="PANTHER" id="PTHR12668">
    <property type="entry name" value="TRANSMEMBRANE PROTEIN 14, 15"/>
    <property type="match status" value="1"/>
</dbReference>